<dbReference type="Gramene" id="KMS96424">
    <property type="protein sequence ID" value="KMS96424"/>
    <property type="gene ID" value="BVRB_9g225240"/>
</dbReference>
<dbReference type="AlphaFoldDB" id="A0A0J8B5B2"/>
<keyword evidence="5" id="KW-1133">Transmembrane helix</keyword>
<comment type="subcellular location">
    <subcellularLocation>
        <location evidence="1">Membrane</location>
        <topology evidence="1">Single-pass membrane protein</topology>
    </subcellularLocation>
</comment>
<evidence type="ECO:0000259" key="8">
    <source>
        <dbReference type="Pfam" id="PF14416"/>
    </source>
</evidence>
<evidence type="ECO:0000256" key="2">
    <source>
        <dbReference type="ARBA" id="ARBA00007727"/>
    </source>
</evidence>
<keyword evidence="10" id="KW-1185">Reference proteome</keyword>
<dbReference type="InterPro" id="IPR025846">
    <property type="entry name" value="TBL_N"/>
</dbReference>
<evidence type="ECO:0000256" key="6">
    <source>
        <dbReference type="ARBA" id="ARBA00023136"/>
    </source>
</evidence>
<name>A0A0J8B5B2_BETVV</name>
<dbReference type="PANTHER" id="PTHR32285:SF38">
    <property type="entry name" value="OS01G0614300 PROTEIN"/>
    <property type="match status" value="1"/>
</dbReference>
<proteinExistence type="inferred from homology"/>
<dbReference type="GO" id="GO:0005794">
    <property type="term" value="C:Golgi apparatus"/>
    <property type="evidence" value="ECO:0007669"/>
    <property type="project" value="TreeGrafter"/>
</dbReference>
<reference evidence="9 10" key="1">
    <citation type="journal article" date="2014" name="Nature">
        <title>The genome of the recently domesticated crop plant sugar beet (Beta vulgaris).</title>
        <authorList>
            <person name="Dohm J.C."/>
            <person name="Minoche A.E."/>
            <person name="Holtgrawe D."/>
            <person name="Capella-Gutierrez S."/>
            <person name="Zakrzewski F."/>
            <person name="Tafer H."/>
            <person name="Rupp O."/>
            <person name="Sorensen T.R."/>
            <person name="Stracke R."/>
            <person name="Reinhardt R."/>
            <person name="Goesmann A."/>
            <person name="Kraft T."/>
            <person name="Schulz B."/>
            <person name="Stadler P.F."/>
            <person name="Schmidt T."/>
            <person name="Gabaldon T."/>
            <person name="Lehrach H."/>
            <person name="Weisshaar B."/>
            <person name="Himmelbauer H."/>
        </authorList>
    </citation>
    <scope>NUCLEOTIDE SEQUENCE [LARGE SCALE GENOMIC DNA]</scope>
    <source>
        <tissue evidence="9">Taproot</tissue>
    </source>
</reference>
<comment type="similarity">
    <text evidence="2">Belongs to the PC-esterase family. TBL subfamily.</text>
</comment>
<accession>A0A0J8B5B2</accession>
<keyword evidence="4" id="KW-0735">Signal-anchor</keyword>
<feature type="domain" description="Trichome birefringence-like C-terminal" evidence="7">
    <location>
        <begin position="90"/>
        <end position="140"/>
    </location>
</feature>
<dbReference type="Proteomes" id="UP000035740">
    <property type="component" value="Unassembled WGS sequence"/>
</dbReference>
<evidence type="ECO:0000256" key="5">
    <source>
        <dbReference type="ARBA" id="ARBA00022989"/>
    </source>
</evidence>
<dbReference type="eggNOG" id="ENOG502QSEA">
    <property type="taxonomic scope" value="Eukaryota"/>
</dbReference>
<dbReference type="EMBL" id="KQ090379">
    <property type="protein sequence ID" value="KMS96424.1"/>
    <property type="molecule type" value="Genomic_DNA"/>
</dbReference>
<sequence length="158" mass="18017">MTTTTSSSNLTIINPIDKPSNVTFNSTEKAETQKAECDMFHGRWVYNAEQKPSYDAMTCPFIEKSLSCQKNGRPDFEYENWRWEARDCDIPLFDGKDMLKRLGNKRVIIVGDSINKNMWESLACLLYTSIPSSRAEIVQNSAYKALIAKVTIIMSTEQ</sequence>
<dbReference type="Pfam" id="PF13839">
    <property type="entry name" value="PC-Esterase"/>
    <property type="match status" value="1"/>
</dbReference>
<dbReference type="OrthoDB" id="630188at2759"/>
<evidence type="ECO:0000256" key="3">
    <source>
        <dbReference type="ARBA" id="ARBA00022692"/>
    </source>
</evidence>
<evidence type="ECO:0000259" key="7">
    <source>
        <dbReference type="Pfam" id="PF13839"/>
    </source>
</evidence>
<organism evidence="9 10">
    <name type="scientific">Beta vulgaris subsp. vulgaris</name>
    <name type="common">Beet</name>
    <dbReference type="NCBI Taxonomy" id="3555"/>
    <lineage>
        <taxon>Eukaryota</taxon>
        <taxon>Viridiplantae</taxon>
        <taxon>Streptophyta</taxon>
        <taxon>Embryophyta</taxon>
        <taxon>Tracheophyta</taxon>
        <taxon>Spermatophyta</taxon>
        <taxon>Magnoliopsida</taxon>
        <taxon>eudicotyledons</taxon>
        <taxon>Gunneridae</taxon>
        <taxon>Pentapetalae</taxon>
        <taxon>Caryophyllales</taxon>
        <taxon>Chenopodiaceae</taxon>
        <taxon>Betoideae</taxon>
        <taxon>Beta</taxon>
    </lineage>
</organism>
<dbReference type="GO" id="GO:0016020">
    <property type="term" value="C:membrane"/>
    <property type="evidence" value="ECO:0007669"/>
    <property type="project" value="UniProtKB-SubCell"/>
</dbReference>
<evidence type="ECO:0000256" key="1">
    <source>
        <dbReference type="ARBA" id="ARBA00004167"/>
    </source>
</evidence>
<evidence type="ECO:0000313" key="10">
    <source>
        <dbReference type="Proteomes" id="UP000035740"/>
    </source>
</evidence>
<dbReference type="OMA" id="FEEIAYH"/>
<dbReference type="PANTHER" id="PTHR32285">
    <property type="entry name" value="PROTEIN TRICHOME BIREFRINGENCE-LIKE 9-RELATED"/>
    <property type="match status" value="1"/>
</dbReference>
<dbReference type="GO" id="GO:0016413">
    <property type="term" value="F:O-acetyltransferase activity"/>
    <property type="evidence" value="ECO:0007669"/>
    <property type="project" value="InterPro"/>
</dbReference>
<dbReference type="InterPro" id="IPR026057">
    <property type="entry name" value="TBL_C"/>
</dbReference>
<feature type="domain" description="Trichome birefringence-like N-terminal" evidence="8">
    <location>
        <begin position="36"/>
        <end position="89"/>
    </location>
</feature>
<keyword evidence="6" id="KW-0472">Membrane</keyword>
<dbReference type="InterPro" id="IPR029962">
    <property type="entry name" value="TBL"/>
</dbReference>
<evidence type="ECO:0000313" key="9">
    <source>
        <dbReference type="EMBL" id="KMS96424.1"/>
    </source>
</evidence>
<gene>
    <name evidence="9" type="ORF">BVRB_9g225240</name>
</gene>
<evidence type="ECO:0000256" key="4">
    <source>
        <dbReference type="ARBA" id="ARBA00022968"/>
    </source>
</evidence>
<protein>
    <submittedName>
        <fullName evidence="9">Uncharacterized protein</fullName>
    </submittedName>
</protein>
<keyword evidence="3" id="KW-0812">Transmembrane</keyword>
<dbReference type="Pfam" id="PF14416">
    <property type="entry name" value="PMR5N"/>
    <property type="match status" value="1"/>
</dbReference>